<evidence type="ECO:0000313" key="4">
    <source>
        <dbReference type="Proteomes" id="UP001642409"/>
    </source>
</evidence>
<comment type="caution">
    <text evidence="2">The sequence shown here is derived from an EMBL/GenBank/DDBJ whole genome shotgun (WGS) entry which is preliminary data.</text>
</comment>
<dbReference type="EMBL" id="CAXDID020000020">
    <property type="protein sequence ID" value="CAL5986662.1"/>
    <property type="molecule type" value="Genomic_DNA"/>
</dbReference>
<proteinExistence type="predicted"/>
<gene>
    <name evidence="2" type="ORF">HINF_LOCUS63134</name>
    <name evidence="3" type="ORF">HINF_LOCUS9519</name>
</gene>
<feature type="coiled-coil region" evidence="1">
    <location>
        <begin position="110"/>
        <end position="137"/>
    </location>
</feature>
<accession>A0AA86V0B6</accession>
<dbReference type="Proteomes" id="UP001642409">
    <property type="component" value="Unassembled WGS sequence"/>
</dbReference>
<evidence type="ECO:0000313" key="3">
    <source>
        <dbReference type="EMBL" id="CAL5986662.1"/>
    </source>
</evidence>
<sequence>MRSDIALSFYTELAINYENEKRTEELRKMHPKRIVNEQPNEMVHTLDRTRVQQKKFRRDLQSKQNQKYVEQKQQLKQEVYQQICNQREQLQQQALIIRKQRQQKIHTEQSNTFALKLNKLEENRQRLINQKNKIDEDAKKRRLLSEQQKTEQEQNYFDAQLQQIVKKHPIPKYSQMRTIQSKREEQWKYEPEISYKIKNE</sequence>
<keyword evidence="4" id="KW-1185">Reference proteome</keyword>
<protein>
    <submittedName>
        <fullName evidence="3">Hypothetical_protein</fullName>
    </submittedName>
</protein>
<dbReference type="AlphaFoldDB" id="A0AA86V0B6"/>
<reference evidence="3 4" key="2">
    <citation type="submission" date="2024-07" db="EMBL/GenBank/DDBJ databases">
        <authorList>
            <person name="Akdeniz Z."/>
        </authorList>
    </citation>
    <scope>NUCLEOTIDE SEQUENCE [LARGE SCALE GENOMIC DNA]</scope>
</reference>
<keyword evidence="1" id="KW-0175">Coiled coil</keyword>
<evidence type="ECO:0000256" key="1">
    <source>
        <dbReference type="SAM" id="Coils"/>
    </source>
</evidence>
<reference evidence="2" key="1">
    <citation type="submission" date="2023-06" db="EMBL/GenBank/DDBJ databases">
        <authorList>
            <person name="Kurt Z."/>
        </authorList>
    </citation>
    <scope>NUCLEOTIDE SEQUENCE</scope>
</reference>
<dbReference type="EMBL" id="CATOUU010001169">
    <property type="protein sequence ID" value="CAI9975489.1"/>
    <property type="molecule type" value="Genomic_DNA"/>
</dbReference>
<name>A0AA86V0B6_9EUKA</name>
<evidence type="ECO:0000313" key="2">
    <source>
        <dbReference type="EMBL" id="CAI9975489.1"/>
    </source>
</evidence>
<organism evidence="2">
    <name type="scientific">Hexamita inflata</name>
    <dbReference type="NCBI Taxonomy" id="28002"/>
    <lineage>
        <taxon>Eukaryota</taxon>
        <taxon>Metamonada</taxon>
        <taxon>Diplomonadida</taxon>
        <taxon>Hexamitidae</taxon>
        <taxon>Hexamitinae</taxon>
        <taxon>Hexamita</taxon>
    </lineage>
</organism>